<comment type="caution">
    <text evidence="3">The sequence shown here is derived from an EMBL/GenBank/DDBJ whole genome shotgun (WGS) entry which is preliminary data.</text>
</comment>
<gene>
    <name evidence="3" type="ORF">C8A01DRAFT_15112</name>
</gene>
<dbReference type="CDD" id="cd12811">
    <property type="entry name" value="MALA"/>
    <property type="match status" value="1"/>
</dbReference>
<organism evidence="3 4">
    <name type="scientific">Parachaetomium inaequale</name>
    <dbReference type="NCBI Taxonomy" id="2588326"/>
    <lineage>
        <taxon>Eukaryota</taxon>
        <taxon>Fungi</taxon>
        <taxon>Dikarya</taxon>
        <taxon>Ascomycota</taxon>
        <taxon>Pezizomycotina</taxon>
        <taxon>Sordariomycetes</taxon>
        <taxon>Sordariomycetidae</taxon>
        <taxon>Sordariales</taxon>
        <taxon>Chaetomiaceae</taxon>
        <taxon>Parachaetomium</taxon>
    </lineage>
</organism>
<dbReference type="AlphaFoldDB" id="A0AAN6ST37"/>
<feature type="transmembrane region" description="Helical" evidence="1">
    <location>
        <begin position="12"/>
        <end position="32"/>
    </location>
</feature>
<evidence type="ECO:0000256" key="2">
    <source>
        <dbReference type="SAM" id="SignalP"/>
    </source>
</evidence>
<dbReference type="Proteomes" id="UP001303115">
    <property type="component" value="Unassembled WGS sequence"/>
</dbReference>
<sequence length="370" mass="40419">MRTKSQHISIMLLFRINFVLAIIATIHCVQGFHHTQKCPPTPAGDFTLHNYQLYPENAVWDPEHCLVYFSALFNGSISPLSPTTHRGTPSQFHPPLTFHHLTLTDGHHASGLHYTPATNLLTVVINSPKPFLTAGADVGGDNFLVQYDIKHGGEVWRVNLTETTLGRWGGFVDVGVVDTTTTTTTTRRAAYVVSSYPAGILRVRGGKGGKREVAVWYGPRGETTVEGYTGCAVVGDVMLVAGMGAVWRFDLSKERGEPVRLVGVEGGTNRVKLPEAYGGRVALVSQGLVGVTVLRSRDGSWRSAEELGTIRSGFPRELERIVPSTVQVGPRRQYMVGQYFPGEIVPGTMAGNRSDFPMFDITEEIEGLLT</sequence>
<keyword evidence="4" id="KW-1185">Reference proteome</keyword>
<reference evidence="4" key="1">
    <citation type="journal article" date="2023" name="Mol. Phylogenet. Evol.">
        <title>Genome-scale phylogeny and comparative genomics of the fungal order Sordariales.</title>
        <authorList>
            <person name="Hensen N."/>
            <person name="Bonometti L."/>
            <person name="Westerberg I."/>
            <person name="Brannstrom I.O."/>
            <person name="Guillou S."/>
            <person name="Cros-Aarteil S."/>
            <person name="Calhoun S."/>
            <person name="Haridas S."/>
            <person name="Kuo A."/>
            <person name="Mondo S."/>
            <person name="Pangilinan J."/>
            <person name="Riley R."/>
            <person name="LaButti K."/>
            <person name="Andreopoulos B."/>
            <person name="Lipzen A."/>
            <person name="Chen C."/>
            <person name="Yan M."/>
            <person name="Daum C."/>
            <person name="Ng V."/>
            <person name="Clum A."/>
            <person name="Steindorff A."/>
            <person name="Ohm R.A."/>
            <person name="Martin F."/>
            <person name="Silar P."/>
            <person name="Natvig D.O."/>
            <person name="Lalanne C."/>
            <person name="Gautier V."/>
            <person name="Ament-Velasquez S.L."/>
            <person name="Kruys A."/>
            <person name="Hutchinson M.I."/>
            <person name="Powell A.J."/>
            <person name="Barry K."/>
            <person name="Miller A.N."/>
            <person name="Grigoriev I.V."/>
            <person name="Debuchy R."/>
            <person name="Gladieux P."/>
            <person name="Hiltunen Thoren M."/>
            <person name="Johannesson H."/>
        </authorList>
    </citation>
    <scope>NUCLEOTIDE SEQUENCE [LARGE SCALE GENOMIC DNA]</scope>
    <source>
        <strain evidence="4">CBS 284.82</strain>
    </source>
</reference>
<dbReference type="InterPro" id="IPR011044">
    <property type="entry name" value="Quino_amine_DH_bsu"/>
</dbReference>
<evidence type="ECO:0000313" key="4">
    <source>
        <dbReference type="Proteomes" id="UP001303115"/>
    </source>
</evidence>
<accession>A0AAN6ST37</accession>
<keyword evidence="2" id="KW-0732">Signal</keyword>
<dbReference type="EMBL" id="MU854363">
    <property type="protein sequence ID" value="KAK4041121.1"/>
    <property type="molecule type" value="Genomic_DNA"/>
</dbReference>
<keyword evidence="1" id="KW-0812">Transmembrane</keyword>
<name>A0AAN6ST37_9PEZI</name>
<feature type="signal peptide" evidence="2">
    <location>
        <begin position="1"/>
        <end position="21"/>
    </location>
</feature>
<keyword evidence="1" id="KW-0472">Membrane</keyword>
<dbReference type="SUPFAM" id="SSF50969">
    <property type="entry name" value="YVTN repeat-like/Quinoprotein amine dehydrogenase"/>
    <property type="match status" value="1"/>
</dbReference>
<evidence type="ECO:0000313" key="3">
    <source>
        <dbReference type="EMBL" id="KAK4041121.1"/>
    </source>
</evidence>
<protein>
    <submittedName>
        <fullName evidence="3">Uncharacterized protein</fullName>
    </submittedName>
</protein>
<evidence type="ECO:0000256" key="1">
    <source>
        <dbReference type="SAM" id="Phobius"/>
    </source>
</evidence>
<keyword evidence="1" id="KW-1133">Transmembrane helix</keyword>
<dbReference type="InterPro" id="IPR054550">
    <property type="entry name" value="Mala_s_1-like"/>
</dbReference>
<proteinExistence type="predicted"/>
<feature type="chain" id="PRO_5042822523" evidence="2">
    <location>
        <begin position="22"/>
        <end position="370"/>
    </location>
</feature>